<proteinExistence type="predicted"/>
<evidence type="ECO:0000256" key="1">
    <source>
        <dbReference type="SAM" id="MobiDB-lite"/>
    </source>
</evidence>
<dbReference type="EMBL" id="KB644412">
    <property type="protein sequence ID" value="EPS29601.1"/>
    <property type="molecule type" value="Genomic_DNA"/>
</dbReference>
<dbReference type="HOGENOM" id="CLU_1787483_0_0_1"/>
<feature type="region of interest" description="Disordered" evidence="1">
    <location>
        <begin position="1"/>
        <end position="31"/>
    </location>
</feature>
<protein>
    <recommendedName>
        <fullName evidence="2">Myb-like DNA-binding domain-containing protein</fullName>
    </recommendedName>
</protein>
<dbReference type="Proteomes" id="UP000019376">
    <property type="component" value="Unassembled WGS sequence"/>
</dbReference>
<feature type="region of interest" description="Disordered" evidence="1">
    <location>
        <begin position="93"/>
        <end position="145"/>
    </location>
</feature>
<evidence type="ECO:0000313" key="4">
    <source>
        <dbReference type="Proteomes" id="UP000019376"/>
    </source>
</evidence>
<accession>S7ZLN2</accession>
<evidence type="ECO:0000259" key="2">
    <source>
        <dbReference type="Pfam" id="PF22980"/>
    </source>
</evidence>
<keyword evidence="4" id="KW-1185">Reference proteome</keyword>
<feature type="compositionally biased region" description="Polar residues" evidence="1">
    <location>
        <begin position="107"/>
        <end position="116"/>
    </location>
</feature>
<feature type="compositionally biased region" description="Basic and acidic residues" evidence="1">
    <location>
        <begin position="8"/>
        <end position="27"/>
    </location>
</feature>
<reference evidence="3 4" key="1">
    <citation type="journal article" date="2013" name="PLoS ONE">
        <title>Genomic and secretomic analyses reveal unique features of the lignocellulolytic enzyme system of Penicillium decumbens.</title>
        <authorList>
            <person name="Liu G."/>
            <person name="Zhang L."/>
            <person name="Wei X."/>
            <person name="Zou G."/>
            <person name="Qin Y."/>
            <person name="Ma L."/>
            <person name="Li J."/>
            <person name="Zheng H."/>
            <person name="Wang S."/>
            <person name="Wang C."/>
            <person name="Xun L."/>
            <person name="Zhao G.-P."/>
            <person name="Zhou Z."/>
            <person name="Qu Y."/>
        </authorList>
    </citation>
    <scope>NUCLEOTIDE SEQUENCE [LARGE SCALE GENOMIC DNA]</scope>
    <source>
        <strain evidence="4">114-2 / CGMCC 5302</strain>
    </source>
</reference>
<evidence type="ECO:0000313" key="3">
    <source>
        <dbReference type="EMBL" id="EPS29601.1"/>
    </source>
</evidence>
<feature type="domain" description="Myb-like DNA-binding" evidence="2">
    <location>
        <begin position="40"/>
        <end position="90"/>
    </location>
</feature>
<organism evidence="3 4">
    <name type="scientific">Penicillium oxalicum (strain 114-2 / CGMCC 5302)</name>
    <name type="common">Penicillium decumbens</name>
    <dbReference type="NCBI Taxonomy" id="933388"/>
    <lineage>
        <taxon>Eukaryota</taxon>
        <taxon>Fungi</taxon>
        <taxon>Dikarya</taxon>
        <taxon>Ascomycota</taxon>
        <taxon>Pezizomycotina</taxon>
        <taxon>Eurotiomycetes</taxon>
        <taxon>Eurotiomycetidae</taxon>
        <taxon>Eurotiales</taxon>
        <taxon>Aspergillaceae</taxon>
        <taxon>Penicillium</taxon>
    </lineage>
</organism>
<dbReference type="OrthoDB" id="5353914at2759"/>
<dbReference type="Pfam" id="PF22980">
    <property type="entry name" value="Myb_DNA-bind_8"/>
    <property type="match status" value="1"/>
</dbReference>
<dbReference type="AlphaFoldDB" id="S7ZLN2"/>
<dbReference type="InterPro" id="IPR054505">
    <property type="entry name" value="Myb_DNA-bind_8"/>
</dbReference>
<name>S7ZLN2_PENO1</name>
<sequence length="145" mass="16143">MPSNNPKTSKEPKNFKVKDKKISKASKESTSFDALMDHGKDHAWFLINLVMNTEAGRLDKINWDAFTESMGISTKGAAQKRFERLMTSYGMTTAFTPKPSAQPHNPPTSGSSSLSPVTPKKRCGTKRKIQDTEDIGEAETDKYEE</sequence>
<gene>
    <name evidence="3" type="ORF">PDE_04551</name>
</gene>
<dbReference type="PhylomeDB" id="S7ZLN2"/>